<dbReference type="OrthoDB" id="5973086at2759"/>
<protein>
    <submittedName>
        <fullName evidence="2">Brain-specific angiogenesis inhibitor 2</fullName>
    </submittedName>
</protein>
<keyword evidence="1" id="KW-0812">Transmembrane</keyword>
<evidence type="ECO:0000313" key="2">
    <source>
        <dbReference type="EMBL" id="PFX18320.1"/>
    </source>
</evidence>
<name>A0A2B4RP61_STYPI</name>
<dbReference type="AlphaFoldDB" id="A0A2B4RP61"/>
<proteinExistence type="predicted"/>
<accession>A0A2B4RP61</accession>
<dbReference type="Proteomes" id="UP000225706">
    <property type="component" value="Unassembled WGS sequence"/>
</dbReference>
<dbReference type="PROSITE" id="PS50092">
    <property type="entry name" value="TSP1"/>
    <property type="match status" value="1"/>
</dbReference>
<organism evidence="2 3">
    <name type="scientific">Stylophora pistillata</name>
    <name type="common">Smooth cauliflower coral</name>
    <dbReference type="NCBI Taxonomy" id="50429"/>
    <lineage>
        <taxon>Eukaryota</taxon>
        <taxon>Metazoa</taxon>
        <taxon>Cnidaria</taxon>
        <taxon>Anthozoa</taxon>
        <taxon>Hexacorallia</taxon>
        <taxon>Scleractinia</taxon>
        <taxon>Astrocoeniina</taxon>
        <taxon>Pocilloporidae</taxon>
        <taxon>Stylophora</taxon>
    </lineage>
</organism>
<dbReference type="Pfam" id="PF00090">
    <property type="entry name" value="TSP_1"/>
    <property type="match status" value="1"/>
</dbReference>
<dbReference type="SMART" id="SM00209">
    <property type="entry name" value="TSP1"/>
    <property type="match status" value="1"/>
</dbReference>
<keyword evidence="1" id="KW-0472">Membrane</keyword>
<comment type="caution">
    <text evidence="2">The sequence shown here is derived from an EMBL/GenBank/DDBJ whole genome shotgun (WGS) entry which is preliminary data.</text>
</comment>
<dbReference type="Gene3D" id="2.20.100.10">
    <property type="entry name" value="Thrombospondin type-1 (TSP1) repeat"/>
    <property type="match status" value="1"/>
</dbReference>
<dbReference type="InterPro" id="IPR036383">
    <property type="entry name" value="TSP1_rpt_sf"/>
</dbReference>
<gene>
    <name evidence="2" type="primary">BAI2</name>
    <name evidence="2" type="ORF">AWC38_SpisGene17308</name>
</gene>
<dbReference type="SUPFAM" id="SSF82895">
    <property type="entry name" value="TSP-1 type 1 repeat"/>
    <property type="match status" value="1"/>
</dbReference>
<reference evidence="3" key="1">
    <citation type="journal article" date="2017" name="bioRxiv">
        <title>Comparative analysis of the genomes of Stylophora pistillata and Acropora digitifera provides evidence for extensive differences between species of corals.</title>
        <authorList>
            <person name="Voolstra C.R."/>
            <person name="Li Y."/>
            <person name="Liew Y.J."/>
            <person name="Baumgarten S."/>
            <person name="Zoccola D."/>
            <person name="Flot J.-F."/>
            <person name="Tambutte S."/>
            <person name="Allemand D."/>
            <person name="Aranda M."/>
        </authorList>
    </citation>
    <scope>NUCLEOTIDE SEQUENCE [LARGE SCALE GENOMIC DNA]</scope>
</reference>
<dbReference type="EMBL" id="LSMT01000417">
    <property type="protein sequence ID" value="PFX18320.1"/>
    <property type="molecule type" value="Genomic_DNA"/>
</dbReference>
<sequence>MAFVSTRLYLMAVFQEIFPFHEAIGQSLGNWGPWGECSKACDGEQTRTRACTFSSPCEQSLVDKRKCSSSSCFSLEMIIALAVICAAIVAVLIIIFVMLFKIKKEKSRLKHDHSNMSNAIERMYDDSISTHSSTIRRMPSAESFPEPLPEPEEIGLDSFVFDTESLDESIREVTCSFGADEEFQPKEQPKNEKRVSLKVVSVTETQVLDKDQKPVSQVPPLEPVYSVVVKPSKDVKL</sequence>
<evidence type="ECO:0000313" key="3">
    <source>
        <dbReference type="Proteomes" id="UP000225706"/>
    </source>
</evidence>
<keyword evidence="3" id="KW-1185">Reference proteome</keyword>
<feature type="transmembrane region" description="Helical" evidence="1">
    <location>
        <begin position="78"/>
        <end position="100"/>
    </location>
</feature>
<dbReference type="InterPro" id="IPR000884">
    <property type="entry name" value="TSP1_rpt"/>
</dbReference>
<evidence type="ECO:0000256" key="1">
    <source>
        <dbReference type="SAM" id="Phobius"/>
    </source>
</evidence>
<keyword evidence="1" id="KW-1133">Transmembrane helix</keyword>